<dbReference type="InterPro" id="IPR016181">
    <property type="entry name" value="Acyl_CoA_acyltransferase"/>
</dbReference>
<dbReference type="AlphaFoldDB" id="A0AB74F262"/>
<dbReference type="GO" id="GO:0016747">
    <property type="term" value="F:acyltransferase activity, transferring groups other than amino-acyl groups"/>
    <property type="evidence" value="ECO:0007669"/>
    <property type="project" value="InterPro"/>
</dbReference>
<protein>
    <submittedName>
        <fullName evidence="2">Acetyltransferase (GNAT) family protein</fullName>
    </submittedName>
</protein>
<gene>
    <name evidence="2" type="ORF">SAMN04515649_11059</name>
</gene>
<dbReference type="Gene3D" id="3.40.630.30">
    <property type="match status" value="1"/>
</dbReference>
<dbReference type="EMBL" id="FRBP01000010">
    <property type="protein sequence ID" value="SHM00850.1"/>
    <property type="molecule type" value="Genomic_DNA"/>
</dbReference>
<feature type="domain" description="N-acetyltransferase" evidence="1">
    <location>
        <begin position="15"/>
        <end position="66"/>
    </location>
</feature>
<dbReference type="PROSITE" id="PS51186">
    <property type="entry name" value="GNAT"/>
    <property type="match status" value="1"/>
</dbReference>
<organism evidence="2 3">
    <name type="scientific">Eubacterium callanderi</name>
    <dbReference type="NCBI Taxonomy" id="53442"/>
    <lineage>
        <taxon>Bacteria</taxon>
        <taxon>Bacillati</taxon>
        <taxon>Bacillota</taxon>
        <taxon>Clostridia</taxon>
        <taxon>Eubacteriales</taxon>
        <taxon>Eubacteriaceae</taxon>
        <taxon>Eubacterium</taxon>
    </lineage>
</organism>
<dbReference type="CDD" id="cd04301">
    <property type="entry name" value="NAT_SF"/>
    <property type="match status" value="1"/>
</dbReference>
<sequence>MKIRKMQFFDMQSDIGKALLGALEKQAKERRCTQIILVTEENRKDACRFYEANGYQEDNAGYKKKL</sequence>
<dbReference type="Pfam" id="PF00583">
    <property type="entry name" value="Acetyltransf_1"/>
    <property type="match status" value="1"/>
</dbReference>
<name>A0AB74F262_9FIRM</name>
<accession>A0AB74F262</accession>
<dbReference type="InterPro" id="IPR000182">
    <property type="entry name" value="GNAT_dom"/>
</dbReference>
<proteinExistence type="predicted"/>
<dbReference type="SUPFAM" id="SSF55729">
    <property type="entry name" value="Acyl-CoA N-acyltransferases (Nat)"/>
    <property type="match status" value="1"/>
</dbReference>
<dbReference type="Proteomes" id="UP000184012">
    <property type="component" value="Unassembled WGS sequence"/>
</dbReference>
<evidence type="ECO:0000313" key="2">
    <source>
        <dbReference type="EMBL" id="SHM00850.1"/>
    </source>
</evidence>
<evidence type="ECO:0000313" key="3">
    <source>
        <dbReference type="Proteomes" id="UP000184012"/>
    </source>
</evidence>
<reference evidence="2 3" key="1">
    <citation type="submission" date="2016-11" db="EMBL/GenBank/DDBJ databases">
        <authorList>
            <person name="Varghese N."/>
            <person name="Submissions S."/>
        </authorList>
    </citation>
    <scope>NUCLEOTIDE SEQUENCE [LARGE SCALE GENOMIC DNA]</scope>
    <source>
        <strain evidence="2 3">FD</strain>
    </source>
</reference>
<evidence type="ECO:0000259" key="1">
    <source>
        <dbReference type="PROSITE" id="PS51186"/>
    </source>
</evidence>
<dbReference type="RefSeq" id="WP_013378686.1">
    <property type="nucleotide sequence ID" value="NC_014624.2"/>
</dbReference>
<comment type="caution">
    <text evidence="2">The sequence shown here is derived from an EMBL/GenBank/DDBJ whole genome shotgun (WGS) entry which is preliminary data.</text>
</comment>
<dbReference type="GeneID" id="68361786"/>